<dbReference type="STRING" id="1802457.A3F15_00305"/>
<comment type="caution">
    <text evidence="2">The sequence shown here is derived from an EMBL/GenBank/DDBJ whole genome shotgun (WGS) entry which is preliminary data.</text>
</comment>
<feature type="compositionally biased region" description="Low complexity" evidence="1">
    <location>
        <begin position="68"/>
        <end position="81"/>
    </location>
</feature>
<organism evidence="2 3">
    <name type="scientific">Candidatus Wildermuthbacteria bacterium RIFCSPHIGHO2_12_FULL_40_12</name>
    <dbReference type="NCBI Taxonomy" id="1802457"/>
    <lineage>
        <taxon>Bacteria</taxon>
        <taxon>Candidatus Wildermuthiibacteriota</taxon>
    </lineage>
</organism>
<feature type="compositionally biased region" description="Basic and acidic residues" evidence="1">
    <location>
        <begin position="55"/>
        <end position="67"/>
    </location>
</feature>
<evidence type="ECO:0000313" key="3">
    <source>
        <dbReference type="Proteomes" id="UP000177078"/>
    </source>
</evidence>
<proteinExistence type="predicted"/>
<evidence type="ECO:0000256" key="1">
    <source>
        <dbReference type="SAM" id="MobiDB-lite"/>
    </source>
</evidence>
<feature type="region of interest" description="Disordered" evidence="1">
    <location>
        <begin position="55"/>
        <end position="84"/>
    </location>
</feature>
<reference evidence="2 3" key="1">
    <citation type="journal article" date="2016" name="Nat. Commun.">
        <title>Thousands of microbial genomes shed light on interconnected biogeochemical processes in an aquifer system.</title>
        <authorList>
            <person name="Anantharaman K."/>
            <person name="Brown C.T."/>
            <person name="Hug L.A."/>
            <person name="Sharon I."/>
            <person name="Castelle C.J."/>
            <person name="Probst A.J."/>
            <person name="Thomas B.C."/>
            <person name="Singh A."/>
            <person name="Wilkins M.J."/>
            <person name="Karaoz U."/>
            <person name="Brodie E.L."/>
            <person name="Williams K.H."/>
            <person name="Hubbard S.S."/>
            <person name="Banfield J.F."/>
        </authorList>
    </citation>
    <scope>NUCLEOTIDE SEQUENCE [LARGE SCALE GENOMIC DNA]</scope>
</reference>
<evidence type="ECO:0000313" key="2">
    <source>
        <dbReference type="EMBL" id="OHA70974.1"/>
    </source>
</evidence>
<dbReference type="AlphaFoldDB" id="A0A1G2RDP2"/>
<name>A0A1G2RDP2_9BACT</name>
<protein>
    <submittedName>
        <fullName evidence="2">Uncharacterized protein</fullName>
    </submittedName>
</protein>
<accession>A0A1G2RDP2</accession>
<dbReference type="EMBL" id="MHUC01000014">
    <property type="protein sequence ID" value="OHA70974.1"/>
    <property type="molecule type" value="Genomic_DNA"/>
</dbReference>
<gene>
    <name evidence="2" type="ORF">A3F15_00305</name>
</gene>
<sequence>MIYKIHEEQIRAELTLEEAINLIRNVYHAQYDPTRPSFDAWDQLLACETIEETTPKEETYNKEKETTNDSVSVSGSGNDSSKLSVKSELTHRKLEVISELKTCRYRTPPKKIASLLEELFSSHKSKPGHWLYTAQHWTPRAINRNINRMMKLHKYGWETIENPSAYFTYTIKFRKKRKIRL</sequence>
<dbReference type="Proteomes" id="UP000177078">
    <property type="component" value="Unassembled WGS sequence"/>
</dbReference>